<organism evidence="14 15">
    <name type="scientific">Borrelia coriaceae ATCC 43381</name>
    <dbReference type="NCBI Taxonomy" id="1408429"/>
    <lineage>
        <taxon>Bacteria</taxon>
        <taxon>Pseudomonadati</taxon>
        <taxon>Spirochaetota</taxon>
        <taxon>Spirochaetia</taxon>
        <taxon>Spirochaetales</taxon>
        <taxon>Borreliaceae</taxon>
        <taxon>Borrelia</taxon>
    </lineage>
</organism>
<dbReference type="HOGENOM" id="CLU_020655_7_4_12"/>
<dbReference type="SUPFAM" id="SSF53784">
    <property type="entry name" value="Phosphofructokinase"/>
    <property type="match status" value="1"/>
</dbReference>
<dbReference type="GO" id="GO:0005737">
    <property type="term" value="C:cytoplasm"/>
    <property type="evidence" value="ECO:0007669"/>
    <property type="project" value="UniProtKB-SubCell"/>
</dbReference>
<dbReference type="Gene3D" id="3.40.50.450">
    <property type="match status" value="1"/>
</dbReference>
<evidence type="ECO:0000256" key="2">
    <source>
        <dbReference type="ARBA" id="ARBA00003138"/>
    </source>
</evidence>
<protein>
    <recommendedName>
        <fullName evidence="12">ATP-dependent 6-phosphofructokinase</fullName>
        <shortName evidence="12">ATP-PFK</shortName>
        <shortName evidence="12">Phosphofructokinase</shortName>
        <ecNumber evidence="12">2.7.1.11</ecNumber>
    </recommendedName>
    <alternativeName>
        <fullName evidence="12">Phosphohexokinase</fullName>
    </alternativeName>
</protein>
<keyword evidence="3 12" id="KW-0808">Transferase</keyword>
<keyword evidence="15" id="KW-1185">Reference proteome</keyword>
<dbReference type="InterPro" id="IPR050929">
    <property type="entry name" value="PFKA"/>
</dbReference>
<dbReference type="PIRSF" id="PIRSF000534">
    <property type="entry name" value="PPi_PFK_TP0108"/>
    <property type="match status" value="1"/>
</dbReference>
<feature type="active site" description="Proton acceptor" evidence="12">
    <location>
        <position position="217"/>
    </location>
</feature>
<sequence>MSWRSYLMHTLKNKNLDFKIENLGECKQDNPLINFYANESHIHFTDETNKIRFNVYTNDNSWDRYEDIVLEKAGPRYKIYFVPKHVKAAITTCGGLCPGFNDVIRSIVRTLWKVYGVYNIYGVKFGYQGLLSDSNLGFIELNPDVVDDINQLGGTILGSSRGGIKPVEIVDTLERMGINMLFNIGGDGTQKGSVLIAEEIERRNLKIAVVGIPKTIDNDFMFVQKSFGFETAVEQSVAAVAGAHFEANSAYNGIGLVKVMGRDSGFIAAYTALSSNDVNFCLIPELDFDIEGPNGLLAHLERRLSAKENLDEMPHAVILIAEGAGQKYFDLSNRKKDDSGNLLHEDIGLYIKDKINTYFKSKNIPVNLKYIDPSYIIRSSPANASDSLYCARLGSNAVHAAMAGKTKLLISLWSTKFVHIPIKMAVIARNKVNINGSFWRDVLTSTGQPFSMKN</sequence>
<feature type="binding site" evidence="12">
    <location>
        <begin position="186"/>
        <end position="189"/>
    </location>
    <ligand>
        <name>ATP</name>
        <dbReference type="ChEBI" id="CHEBI:30616"/>
    </ligand>
</feature>
<dbReference type="GO" id="GO:0005524">
    <property type="term" value="F:ATP binding"/>
    <property type="evidence" value="ECO:0007669"/>
    <property type="project" value="UniProtKB-KW"/>
</dbReference>
<evidence type="ECO:0000256" key="8">
    <source>
        <dbReference type="ARBA" id="ARBA00022842"/>
    </source>
</evidence>
<dbReference type="Proteomes" id="UP000019330">
    <property type="component" value="Chromosome"/>
</dbReference>
<accession>W5SVN0</accession>
<keyword evidence="7 12" id="KW-0067">ATP-binding</keyword>
<feature type="binding site" evidence="12">
    <location>
        <position position="187"/>
    </location>
    <ligand>
        <name>Mg(2+)</name>
        <dbReference type="ChEBI" id="CHEBI:18420"/>
        <note>catalytic</note>
    </ligand>
</feature>
<gene>
    <name evidence="12" type="primary">pfkA</name>
    <name evidence="14" type="ORF">BCO_0042800</name>
</gene>
<evidence type="ECO:0000259" key="13">
    <source>
        <dbReference type="Pfam" id="PF00365"/>
    </source>
</evidence>
<comment type="catalytic activity">
    <reaction evidence="11">
        <text>beta-D-fructose 6-phosphate + diphosphate = beta-D-fructose 1,6-bisphosphate + phosphate + H(+)</text>
        <dbReference type="Rhea" id="RHEA:13613"/>
        <dbReference type="ChEBI" id="CHEBI:15378"/>
        <dbReference type="ChEBI" id="CHEBI:32966"/>
        <dbReference type="ChEBI" id="CHEBI:33019"/>
        <dbReference type="ChEBI" id="CHEBI:43474"/>
        <dbReference type="ChEBI" id="CHEBI:57634"/>
        <dbReference type="EC" id="2.7.1.90"/>
    </reaction>
</comment>
<feature type="binding site" evidence="12">
    <location>
        <begin position="215"/>
        <end position="217"/>
    </location>
    <ligand>
        <name>substrate</name>
    </ligand>
</feature>
<feature type="binding site" evidence="12">
    <location>
        <position position="95"/>
    </location>
    <ligand>
        <name>ATP</name>
        <dbReference type="ChEBI" id="CHEBI:30616"/>
    </ligand>
</feature>
<evidence type="ECO:0000313" key="14">
    <source>
        <dbReference type="EMBL" id="AHH10922.1"/>
    </source>
</evidence>
<dbReference type="PANTHER" id="PTHR45770">
    <property type="entry name" value="ATP-DEPENDENT 6-PHOSPHOFRUCTOKINASE 1"/>
    <property type="match status" value="1"/>
</dbReference>
<proteinExistence type="inferred from homology"/>
<keyword evidence="8 12" id="KW-0460">Magnesium</keyword>
<evidence type="ECO:0000256" key="6">
    <source>
        <dbReference type="ARBA" id="ARBA00022777"/>
    </source>
</evidence>
<dbReference type="EC" id="2.7.1.11" evidence="12"/>
<keyword evidence="5 12" id="KW-0547">Nucleotide-binding</keyword>
<evidence type="ECO:0000256" key="11">
    <source>
        <dbReference type="ARBA" id="ARBA00048072"/>
    </source>
</evidence>
<dbReference type="HAMAP" id="MF_01981">
    <property type="entry name" value="Phosphofructokinase_II_X"/>
    <property type="match status" value="1"/>
</dbReference>
<dbReference type="InterPro" id="IPR022953">
    <property type="entry name" value="ATP_PFK"/>
</dbReference>
<feature type="binding site" evidence="12">
    <location>
        <position position="322"/>
    </location>
    <ligand>
        <name>substrate</name>
    </ligand>
</feature>
<evidence type="ECO:0000256" key="10">
    <source>
        <dbReference type="ARBA" id="ARBA00048070"/>
    </source>
</evidence>
<dbReference type="InterPro" id="IPR000023">
    <property type="entry name" value="Phosphofructokinase_dom"/>
</dbReference>
<dbReference type="UniPathway" id="UPA00109">
    <property type="reaction ID" value="UER00182"/>
</dbReference>
<dbReference type="PATRIC" id="fig|1313292.3.peg.786"/>
<evidence type="ECO:0000313" key="15">
    <source>
        <dbReference type="Proteomes" id="UP000019330"/>
    </source>
</evidence>
<feature type="binding site" evidence="12">
    <location>
        <begin position="161"/>
        <end position="162"/>
    </location>
    <ligand>
        <name>ATP</name>
        <dbReference type="ChEBI" id="CHEBI:30616"/>
    </ligand>
</feature>
<dbReference type="GO" id="GO:0003872">
    <property type="term" value="F:6-phosphofructokinase activity"/>
    <property type="evidence" value="ECO:0007669"/>
    <property type="project" value="UniProtKB-UniRule"/>
</dbReference>
<comment type="catalytic activity">
    <reaction evidence="10 12">
        <text>beta-D-fructose 6-phosphate + ATP = beta-D-fructose 1,6-bisphosphate + ADP + H(+)</text>
        <dbReference type="Rhea" id="RHEA:16109"/>
        <dbReference type="ChEBI" id="CHEBI:15378"/>
        <dbReference type="ChEBI" id="CHEBI:30616"/>
        <dbReference type="ChEBI" id="CHEBI:32966"/>
        <dbReference type="ChEBI" id="CHEBI:57634"/>
        <dbReference type="ChEBI" id="CHEBI:456216"/>
        <dbReference type="EC" id="2.7.1.11"/>
    </reaction>
</comment>
<dbReference type="GO" id="GO:0006002">
    <property type="term" value="P:fructose 6-phosphate metabolic process"/>
    <property type="evidence" value="ECO:0007669"/>
    <property type="project" value="InterPro"/>
</dbReference>
<evidence type="ECO:0000256" key="7">
    <source>
        <dbReference type="ARBA" id="ARBA00022840"/>
    </source>
</evidence>
<dbReference type="NCBIfam" id="NF005301">
    <property type="entry name" value="PRK06830.1"/>
    <property type="match status" value="1"/>
</dbReference>
<dbReference type="STRING" id="1313292.BCO_0042800"/>
<dbReference type="EMBL" id="CP005745">
    <property type="protein sequence ID" value="AHH10922.1"/>
    <property type="molecule type" value="Genomic_DNA"/>
</dbReference>
<dbReference type="InterPro" id="IPR012004">
    <property type="entry name" value="PyroP-dep_PFK_TP0108"/>
</dbReference>
<comment type="subcellular location">
    <subcellularLocation>
        <location evidence="12">Cytoplasm</location>
    </subcellularLocation>
</comment>
<dbReference type="GO" id="GO:0046872">
    <property type="term" value="F:metal ion binding"/>
    <property type="evidence" value="ECO:0007669"/>
    <property type="project" value="UniProtKB-KW"/>
</dbReference>
<feature type="site" description="Important for substrate specificity; cannot use PPi as phosphoryl donor" evidence="12">
    <location>
        <position position="188"/>
    </location>
</feature>
<evidence type="ECO:0000256" key="4">
    <source>
        <dbReference type="ARBA" id="ARBA00022723"/>
    </source>
</evidence>
<evidence type="ECO:0000256" key="12">
    <source>
        <dbReference type="HAMAP-Rule" id="MF_01981"/>
    </source>
</evidence>
<dbReference type="eggNOG" id="COG0205">
    <property type="taxonomic scope" value="Bacteria"/>
</dbReference>
<dbReference type="InterPro" id="IPR035966">
    <property type="entry name" value="PKF_sf"/>
</dbReference>
<evidence type="ECO:0000256" key="3">
    <source>
        <dbReference type="ARBA" id="ARBA00022679"/>
    </source>
</evidence>
<dbReference type="GO" id="GO:0047334">
    <property type="term" value="F:diphosphate-fructose-6-phosphate 1-phosphotransferase activity"/>
    <property type="evidence" value="ECO:0007669"/>
    <property type="project" value="UniProtKB-EC"/>
</dbReference>
<dbReference type="Pfam" id="PF00365">
    <property type="entry name" value="PFK"/>
    <property type="match status" value="1"/>
</dbReference>
<evidence type="ECO:0000256" key="9">
    <source>
        <dbReference type="ARBA" id="ARBA00023152"/>
    </source>
</evidence>
<comment type="cofactor">
    <cofactor evidence="1 12">
        <name>Mg(2+)</name>
        <dbReference type="ChEBI" id="CHEBI:18420"/>
    </cofactor>
</comment>
<keyword evidence="12" id="KW-0963">Cytoplasm</keyword>
<reference evidence="14" key="1">
    <citation type="submission" date="2013-04" db="EMBL/GenBank/DDBJ databases">
        <title>Comparative Genomics of Relapsing Fever Spirochetes.</title>
        <authorList>
            <person name="Schwan T.G."/>
            <person name="Raffel S.J."/>
            <person name="Porcella S.F."/>
            <person name="Martens C.A."/>
            <person name="Bruno D.P."/>
            <person name="Ricklefs S.M."/>
            <person name="Barbian K.B."/>
        </authorList>
    </citation>
    <scope>NUCLEOTIDE SEQUENCE [LARGE SCALE GENOMIC DNA]</scope>
    <source>
        <strain evidence="14">Co53</strain>
    </source>
</reference>
<feature type="domain" description="Phosphofructokinase" evidence="13">
    <location>
        <begin position="88"/>
        <end position="400"/>
    </location>
</feature>
<name>W5SVN0_9SPIR</name>
<feature type="binding site" evidence="12">
    <location>
        <begin position="375"/>
        <end position="378"/>
    </location>
    <ligand>
        <name>substrate</name>
    </ligand>
</feature>
<feature type="binding site" evidence="12">
    <location>
        <begin position="260"/>
        <end position="262"/>
    </location>
    <ligand>
        <name>substrate</name>
    </ligand>
</feature>
<comment type="similarity">
    <text evidence="12">Belongs to the phosphofructokinase type A (PFKA) family. PPi-dependent PFK group II subfamily. Atypical ATP-dependent clade 'X' sub-subfamily.</text>
</comment>
<dbReference type="FunFam" id="3.40.50.450:FF:000002">
    <property type="entry name" value="ATP-dependent 6-phosphofructokinase"/>
    <property type="match status" value="1"/>
</dbReference>
<comment type="function">
    <text evidence="12">Catalyzes the phosphorylation of D-fructose 6-phosphate to fructose 1,6-bisphosphate by ATP, the first committing step of glycolysis.</text>
</comment>
<dbReference type="AlphaFoldDB" id="W5SVN0"/>
<evidence type="ECO:0000256" key="5">
    <source>
        <dbReference type="ARBA" id="ARBA00022741"/>
    </source>
</evidence>
<dbReference type="PRINTS" id="PR00476">
    <property type="entry name" value="PHFRCTKINASE"/>
</dbReference>
<comment type="subunit">
    <text evidence="12">Homodimer.</text>
</comment>
<comment type="function">
    <text evidence="2">Catalyzes the phosphorylation of D-fructose 6-phosphate, the first committing step of glycolysis. Uses inorganic phosphate (PPi) as phosphoryl donor instead of ATP like common ATP-dependent phosphofructokinases (ATP-PFKs), which renders the reaction reversible, and can thus function both in glycolysis and gluconeogenesis. Consistently, PPi-PFK can replace the enzymes of both the forward (ATP-PFK) and reverse (fructose-bisphosphatase (FBPase)) reactions.</text>
</comment>
<keyword evidence="6 12" id="KW-0418">Kinase</keyword>
<comment type="pathway">
    <text evidence="12">Carbohydrate degradation; glycolysis; D-glyceraldehyde 3-phosphate and glycerone phosphate from D-glucose: step 3/4.</text>
</comment>
<evidence type="ECO:0000256" key="1">
    <source>
        <dbReference type="ARBA" id="ARBA00001946"/>
    </source>
</evidence>
<keyword evidence="4 12" id="KW-0479">Metal-binding</keyword>
<keyword evidence="9 12" id="KW-0324">Glycolysis</keyword>